<dbReference type="STRING" id="264697.ABE28_017235"/>
<accession>A0A1B3XSC9</accession>
<dbReference type="AlphaFoldDB" id="A0A1B3XSC9"/>
<dbReference type="KEGG" id="bmur:ABE28_017235"/>
<gene>
    <name evidence="2" type="ORF">ABE28_017235</name>
</gene>
<sequence>MKPAMAGFLIWDTIGVAKADYPLICVFFQDTTIDLHSLSNSIMLILVVATATIITICNRMTIIDSIHGR</sequence>
<evidence type="ECO:0000313" key="2">
    <source>
        <dbReference type="EMBL" id="AOH56109.1"/>
    </source>
</evidence>
<dbReference type="Proteomes" id="UP000077926">
    <property type="component" value="Chromosome"/>
</dbReference>
<keyword evidence="1" id="KW-1133">Transmembrane helix</keyword>
<feature type="transmembrane region" description="Helical" evidence="1">
    <location>
        <begin position="43"/>
        <end position="62"/>
    </location>
</feature>
<keyword evidence="1" id="KW-0472">Membrane</keyword>
<keyword evidence="1" id="KW-0812">Transmembrane</keyword>
<proteinExistence type="predicted"/>
<dbReference type="EMBL" id="CP017080">
    <property type="protein sequence ID" value="AOH56109.1"/>
    <property type="molecule type" value="Genomic_DNA"/>
</dbReference>
<organism evidence="2 3">
    <name type="scientific">Peribacillus muralis</name>
    <dbReference type="NCBI Taxonomy" id="264697"/>
    <lineage>
        <taxon>Bacteria</taxon>
        <taxon>Bacillati</taxon>
        <taxon>Bacillota</taxon>
        <taxon>Bacilli</taxon>
        <taxon>Bacillales</taxon>
        <taxon>Bacillaceae</taxon>
        <taxon>Peribacillus</taxon>
    </lineage>
</organism>
<keyword evidence="3" id="KW-1185">Reference proteome</keyword>
<reference evidence="2 3" key="1">
    <citation type="submission" date="2016-08" db="EMBL/GenBank/DDBJ databases">
        <title>Complete genome sequence of Bacillus muralis G25-68, a strain with toxicity to nematodes.</title>
        <authorList>
            <person name="Zheng Z."/>
        </authorList>
    </citation>
    <scope>NUCLEOTIDE SEQUENCE [LARGE SCALE GENOMIC DNA]</scope>
    <source>
        <strain evidence="2 3">G25-68</strain>
    </source>
</reference>
<evidence type="ECO:0000313" key="3">
    <source>
        <dbReference type="Proteomes" id="UP000077926"/>
    </source>
</evidence>
<name>A0A1B3XSC9_9BACI</name>
<evidence type="ECO:0000256" key="1">
    <source>
        <dbReference type="SAM" id="Phobius"/>
    </source>
</evidence>
<protein>
    <submittedName>
        <fullName evidence="2">Uncharacterized protein</fullName>
    </submittedName>
</protein>